<reference evidence="2" key="1">
    <citation type="submission" date="2021-03" db="EMBL/GenBank/DDBJ databases">
        <authorList>
            <person name="Bekaert M."/>
        </authorList>
    </citation>
    <scope>NUCLEOTIDE SEQUENCE</scope>
</reference>
<feature type="domain" description="Mutator-like transposase" evidence="1">
    <location>
        <begin position="82"/>
        <end position="211"/>
    </location>
</feature>
<dbReference type="SUPFAM" id="SSF48403">
    <property type="entry name" value="Ankyrin repeat"/>
    <property type="match status" value="1"/>
</dbReference>
<keyword evidence="3" id="KW-1185">Reference proteome</keyword>
<dbReference type="Pfam" id="PF20700">
    <property type="entry name" value="Mutator"/>
    <property type="match status" value="1"/>
</dbReference>
<evidence type="ECO:0000313" key="2">
    <source>
        <dbReference type="EMBL" id="CAG2191963.1"/>
    </source>
</evidence>
<accession>A0A8S3Q9P9</accession>
<evidence type="ECO:0000259" key="1">
    <source>
        <dbReference type="Pfam" id="PF20700"/>
    </source>
</evidence>
<dbReference type="Gene3D" id="1.25.40.20">
    <property type="entry name" value="Ankyrin repeat-containing domain"/>
    <property type="match status" value="1"/>
</dbReference>
<protein>
    <recommendedName>
        <fullName evidence="1">Mutator-like transposase domain-containing protein</fullName>
    </recommendedName>
</protein>
<comment type="caution">
    <text evidence="2">The sequence shown here is derived from an EMBL/GenBank/DDBJ whole genome shotgun (WGS) entry which is preliminary data.</text>
</comment>
<dbReference type="InterPro" id="IPR049012">
    <property type="entry name" value="Mutator_transp_dom"/>
</dbReference>
<dbReference type="AlphaFoldDB" id="A0A8S3Q9P9"/>
<organism evidence="2 3">
    <name type="scientific">Mytilus edulis</name>
    <name type="common">Blue mussel</name>
    <dbReference type="NCBI Taxonomy" id="6550"/>
    <lineage>
        <taxon>Eukaryota</taxon>
        <taxon>Metazoa</taxon>
        <taxon>Spiralia</taxon>
        <taxon>Lophotrochozoa</taxon>
        <taxon>Mollusca</taxon>
        <taxon>Bivalvia</taxon>
        <taxon>Autobranchia</taxon>
        <taxon>Pteriomorphia</taxon>
        <taxon>Mytilida</taxon>
        <taxon>Mytiloidea</taxon>
        <taxon>Mytilidae</taxon>
        <taxon>Mytilinae</taxon>
        <taxon>Mytilus</taxon>
    </lineage>
</organism>
<dbReference type="OrthoDB" id="7698403at2759"/>
<proteinExistence type="predicted"/>
<gene>
    <name evidence="2" type="ORF">MEDL_7168</name>
</gene>
<dbReference type="InterPro" id="IPR036770">
    <property type="entry name" value="Ankyrin_rpt-contain_sf"/>
</dbReference>
<dbReference type="Proteomes" id="UP000683360">
    <property type="component" value="Unassembled WGS sequence"/>
</dbReference>
<evidence type="ECO:0000313" key="3">
    <source>
        <dbReference type="Proteomes" id="UP000683360"/>
    </source>
</evidence>
<sequence>MRTRRNKRGKFSKSPNVTKSKRVQELVFTKNWNKKKEITLPNFPFESDHTYCTFGKSDSDDLFDEVLPVDLLPLDHCRYVCELDLIAQQLKHCTTCSINLHLHNSLGVRPYGVTGIVYVKCHICESVNRIRLGKTHHSTEHKRGLGTFDVNTKLATGMLHVGIGERQVNNLFSTMNVHYPHHKTLKSRENEVGIVMETQATNSEQKSLLDEAFQSMTIGAVIDGNYVQAQERMVAYRDVNFKSSKSTLLITTCQSTTNEKDILTCVQFLLQKGAYIKKKDASGRTAIDYCEQNKLFKVKMLMCVTLDSIIAETIRNCF</sequence>
<dbReference type="EMBL" id="CAJPWZ010000374">
    <property type="protein sequence ID" value="CAG2191963.1"/>
    <property type="molecule type" value="Genomic_DNA"/>
</dbReference>
<name>A0A8S3Q9P9_MYTED</name>